<feature type="non-terminal residue" evidence="1">
    <location>
        <position position="312"/>
    </location>
</feature>
<evidence type="ECO:0000313" key="2">
    <source>
        <dbReference type="Proteomes" id="UP000837857"/>
    </source>
</evidence>
<organism evidence="1 2">
    <name type="scientific">Iphiclides podalirius</name>
    <name type="common">scarce swallowtail</name>
    <dbReference type="NCBI Taxonomy" id="110791"/>
    <lineage>
        <taxon>Eukaryota</taxon>
        <taxon>Metazoa</taxon>
        <taxon>Ecdysozoa</taxon>
        <taxon>Arthropoda</taxon>
        <taxon>Hexapoda</taxon>
        <taxon>Insecta</taxon>
        <taxon>Pterygota</taxon>
        <taxon>Neoptera</taxon>
        <taxon>Endopterygota</taxon>
        <taxon>Lepidoptera</taxon>
        <taxon>Glossata</taxon>
        <taxon>Ditrysia</taxon>
        <taxon>Papilionoidea</taxon>
        <taxon>Papilionidae</taxon>
        <taxon>Papilioninae</taxon>
        <taxon>Iphiclides</taxon>
    </lineage>
</organism>
<gene>
    <name evidence="1" type="ORF">IPOD504_LOCUS16294</name>
</gene>
<keyword evidence="2" id="KW-1185">Reference proteome</keyword>
<sequence length="312" mass="35203">MLSKNAAPGNLLECLIHMYRDPGDAEKLSLMKSIELYISRAILGIRRDGAGKKRPRAPGFDPAGHAHRYGRQNSNRYMCIFNTIQPVPRAKADAKAAMAPAAPGDNRTTTPWPQLTNRDVVRVHYDEACICLTSMRYGGTGSQRPRELSGPLWALSGGRKGPTEAQGAFAARWAAMLDMQMGATVLPHHCPRTFHTTPDSVRNKGFDESFRAKENRTKRHRQQCERMPSAYIWLIWSANEMRLTAAERRQHRRHHRRLSPNNDSIAAPSMCINTSVSRLPFRFMCAAPLTWRSDSHDPIFWAHAELSCDCNQ</sequence>
<evidence type="ECO:0000313" key="1">
    <source>
        <dbReference type="EMBL" id="CAH2074877.1"/>
    </source>
</evidence>
<name>A0ABN8J5B4_9NEOP</name>
<dbReference type="Proteomes" id="UP000837857">
    <property type="component" value="Chromosome 8"/>
</dbReference>
<dbReference type="EMBL" id="OW152820">
    <property type="protein sequence ID" value="CAH2074877.1"/>
    <property type="molecule type" value="Genomic_DNA"/>
</dbReference>
<reference evidence="1" key="1">
    <citation type="submission" date="2022-03" db="EMBL/GenBank/DDBJ databases">
        <authorList>
            <person name="Martin H S."/>
        </authorList>
    </citation>
    <scope>NUCLEOTIDE SEQUENCE</scope>
</reference>
<protein>
    <submittedName>
        <fullName evidence="1">Uncharacterized protein</fullName>
    </submittedName>
</protein>
<proteinExistence type="predicted"/>
<accession>A0ABN8J5B4</accession>